<dbReference type="EMBL" id="BNEA01000007">
    <property type="protein sequence ID" value="GHI52094.1"/>
    <property type="molecule type" value="Genomic_DNA"/>
</dbReference>
<organism evidence="1 2">
    <name type="scientific">Streptomyces rubradiris</name>
    <name type="common">Streptomyces achromogenes subsp. rubradiris</name>
    <dbReference type="NCBI Taxonomy" id="285531"/>
    <lineage>
        <taxon>Bacteria</taxon>
        <taxon>Bacillati</taxon>
        <taxon>Actinomycetota</taxon>
        <taxon>Actinomycetes</taxon>
        <taxon>Kitasatosporales</taxon>
        <taxon>Streptomycetaceae</taxon>
        <taxon>Streptomyces</taxon>
    </lineage>
</organism>
<accession>A0ABQ3R8B4</accession>
<keyword evidence="2" id="KW-1185">Reference proteome</keyword>
<dbReference type="Proteomes" id="UP000646738">
    <property type="component" value="Unassembled WGS sequence"/>
</dbReference>
<proteinExistence type="predicted"/>
<evidence type="ECO:0000313" key="1">
    <source>
        <dbReference type="EMBL" id="GHI52094.1"/>
    </source>
</evidence>
<gene>
    <name evidence="1" type="ORF">Srubr_19400</name>
</gene>
<evidence type="ECO:0000313" key="2">
    <source>
        <dbReference type="Proteomes" id="UP000646738"/>
    </source>
</evidence>
<protein>
    <submittedName>
        <fullName evidence="1">Uncharacterized protein</fullName>
    </submittedName>
</protein>
<reference evidence="2" key="1">
    <citation type="submission" date="2023-07" db="EMBL/GenBank/DDBJ databases">
        <title>Whole genome shotgun sequence of Streptomyces achromogenes subsp. rubradiris NBRC 14000.</title>
        <authorList>
            <person name="Komaki H."/>
            <person name="Tamura T."/>
        </authorList>
    </citation>
    <scope>NUCLEOTIDE SEQUENCE [LARGE SCALE GENOMIC DNA]</scope>
    <source>
        <strain evidence="2">NBRC 14000</strain>
    </source>
</reference>
<dbReference type="RefSeq" id="WP_189997692.1">
    <property type="nucleotide sequence ID" value="NZ_BNCB01000016.1"/>
</dbReference>
<name>A0ABQ3R8B4_STRRR</name>
<sequence length="57" mass="6208">MHVFTGRADGRSTTVQVAHEVYDQARAAQQAALDIPSGRIRERATPANTALPPKTFM</sequence>
<comment type="caution">
    <text evidence="1">The sequence shown here is derived from an EMBL/GenBank/DDBJ whole genome shotgun (WGS) entry which is preliminary data.</text>
</comment>